<evidence type="ECO:0000256" key="5">
    <source>
        <dbReference type="ARBA" id="ARBA00022729"/>
    </source>
</evidence>
<keyword evidence="5" id="KW-0732">Signal</keyword>
<dbReference type="InterPro" id="IPR036833">
    <property type="entry name" value="BetaGal_dom3_sf"/>
</dbReference>
<keyword evidence="8" id="KW-0326">Glycosidase</keyword>
<dbReference type="InterPro" id="IPR023296">
    <property type="entry name" value="Glyco_hydro_beta-prop_sf"/>
</dbReference>
<dbReference type="InterPro" id="IPR031330">
    <property type="entry name" value="Gly_Hdrlase_35_cat"/>
</dbReference>
<dbReference type="SUPFAM" id="SSF75005">
    <property type="entry name" value="Arabinanase/levansucrase/invertase"/>
    <property type="match status" value="1"/>
</dbReference>
<dbReference type="InterPro" id="IPR025300">
    <property type="entry name" value="BetaGal_jelly_roll_dom"/>
</dbReference>
<evidence type="ECO:0000256" key="8">
    <source>
        <dbReference type="ARBA" id="ARBA00023295"/>
    </source>
</evidence>
<evidence type="ECO:0000256" key="6">
    <source>
        <dbReference type="ARBA" id="ARBA00022801"/>
    </source>
</evidence>
<dbReference type="InterPro" id="IPR018954">
    <property type="entry name" value="Betagal_dom2"/>
</dbReference>
<comment type="catalytic activity">
    <reaction evidence="1">
        <text>Hydrolysis of terminal non-reducing beta-D-galactose residues in beta-D-galactosides.</text>
        <dbReference type="EC" id="3.2.1.23"/>
    </reaction>
</comment>
<dbReference type="InterPro" id="IPR025972">
    <property type="entry name" value="BetaGal_dom3"/>
</dbReference>
<evidence type="ECO:0000256" key="9">
    <source>
        <dbReference type="RuleBase" id="RU003679"/>
    </source>
</evidence>
<dbReference type="Proteomes" id="UP000446768">
    <property type="component" value="Unassembled WGS sequence"/>
</dbReference>
<feature type="domain" description="Beta-galactosidase" evidence="10">
    <location>
        <begin position="727"/>
        <end position="910"/>
    </location>
</feature>
<dbReference type="InterPro" id="IPR001944">
    <property type="entry name" value="Glycoside_Hdrlase_35"/>
</dbReference>
<comment type="caution">
    <text evidence="11">The sequence shown here is derived from an EMBL/GenBank/DDBJ whole genome shotgun (WGS) entry which is preliminary data.</text>
</comment>
<dbReference type="PANTHER" id="PTHR23421">
    <property type="entry name" value="BETA-GALACTOSIDASE RELATED"/>
    <property type="match status" value="1"/>
</dbReference>
<dbReference type="Gene3D" id="2.115.10.20">
    <property type="entry name" value="Glycosyl hydrolase domain, family 43"/>
    <property type="match status" value="1"/>
</dbReference>
<proteinExistence type="inferred from homology"/>
<evidence type="ECO:0000256" key="4">
    <source>
        <dbReference type="ARBA" id="ARBA00012756"/>
    </source>
</evidence>
<dbReference type="InterPro" id="IPR006710">
    <property type="entry name" value="Glyco_hydro_43"/>
</dbReference>
<dbReference type="EMBL" id="WKJJ01000005">
    <property type="protein sequence ID" value="MRV72122.1"/>
    <property type="molecule type" value="Genomic_DNA"/>
</dbReference>
<sequence>MAHRRKNRLRAMMRRDGTMINKNRRLRGHAVHFSMLALALSVSTAYGQQQPAVPNTGDALLDTMGLTSANKVQTAGQQDASDGSHLKVVPRKGATTYIATAFPSTAAPSLSLFSAYDGKEFTSLASETYAPPGGVRDPSIFHADDGYYYVAYTSAQGGGFAVARSKDLRSWSHVVDVVDVALAGARAPEWLQGSDGKVHVIVSAAQRDGAAVNYLLTAAGTGFKRFGKPVRLPGLDGYVDAFAVRDGGVFRLLARKQATGHLEMAVARDPSGPWTMEKTGDWAGWGADNGAPALVKLEDGGWRLYFEGDGGRRYYSSDSRDWTSWSPKAELASMSGTARHFTVIAEPSKVVDAATAPKHKPQTVTWDRHSLMLDGRRKMIWGGEIHPFRLPSPDLWRDVLQKMKAMGMNTVSFYFDWGYHTARPGEYDFTGIRNMERAIEMAEELDMYVIMRVGPYVNAELTRGGFPGWLARQRAVARTDAPDYIRAADEWLTQINAIVARHQVTNGGGNVIAYQLENELSQTTDAHKRYMRHLHDKVRADGITVPLFHNSAGRLPNWTPPESSAPFAVPGPTDLYAFDGYPGGGCTNTRTPGKPNTVPNWGMYGEMPPAGTAGPVKIGALASPKTPGFAAEIGGGWFDFWGSVGTYECTAERIGSSYTRVFYGSSLVNALSLHTVYMVYGGTSWGWSPASVVYTSYDYGAAIDEGRGLREKALTLKQMGHFVQAAEGLLAKMDKAEPLAASTDRIKLYHNISPDGGARLIYAQHYPSDATTNDPFSFTLKLKAGSYTVPQQGRLALNGHDAKLLLADYALERQQLVYTTSDTQTHMRQGARDLALLYGRSGEDGETVLRYAQAPKVEVLQGQVAHAYDAARGDLRLNYVHKDLAIVRITPAGGAPLLLLLADDAAGRQIWKVETVHGPVLLRSSALVRSAAWQQGVLAVQGDSTAPSTLDVWADRAATGVRFNGQALKLARGSDGRVVAGGIAGPAPYRLPDLMALPWGMRVDSPEARADFDDSGWRKADLTVSAATTATQPPQGQPVLAMSDYGFHHGDVWYRGRFELAPGHTLPTQLELAYGGGGAGMLQGWLDGVYLGVSEVPSGEARPKTTATASFTLPADALKPGPHVLSVMVRNNSHNWDLAANDEHKEARGLISASLAAPQGAKFATPIAWKLQGNRGGEEIADLVRGPMNNGGLYGERQGWYLPTSGAAIADGWAAASPGIAPPQAGTYWLRTKFKLDLPKQHDIQLGLAFGDTSKPQSAAKTRVLMFVNGWNMGNFISHIGPQRTFVLPPGILNANGDNTIALAVTTDGKPENALEPVKLVTLRAARGGVPVTPVAQPEKTLR</sequence>
<evidence type="ECO:0000256" key="3">
    <source>
        <dbReference type="ARBA" id="ARBA00009865"/>
    </source>
</evidence>
<evidence type="ECO:0000259" key="10">
    <source>
        <dbReference type="SMART" id="SM01029"/>
    </source>
</evidence>
<keyword evidence="7" id="KW-0325">Glycoprotein</keyword>
<reference evidence="11 12" key="1">
    <citation type="submission" date="2019-11" db="EMBL/GenBank/DDBJ databases">
        <title>Novel species isolated from a subtropical stream in China.</title>
        <authorList>
            <person name="Lu H."/>
        </authorList>
    </citation>
    <scope>NUCLEOTIDE SEQUENCE [LARGE SCALE GENOMIC DNA]</scope>
    <source>
        <strain evidence="11 12">FT92W</strain>
    </source>
</reference>
<evidence type="ECO:0000256" key="2">
    <source>
        <dbReference type="ARBA" id="ARBA00009809"/>
    </source>
</evidence>
<dbReference type="Pfam" id="PF13363">
    <property type="entry name" value="BetaGal_dom3"/>
    <property type="match status" value="1"/>
</dbReference>
<dbReference type="GO" id="GO:0004565">
    <property type="term" value="F:beta-galactosidase activity"/>
    <property type="evidence" value="ECO:0007669"/>
    <property type="project" value="UniProtKB-EC"/>
</dbReference>
<dbReference type="SUPFAM" id="SSF117100">
    <property type="entry name" value="Beta-galactosidase LacA, domain 3"/>
    <property type="match status" value="1"/>
</dbReference>
<evidence type="ECO:0000256" key="1">
    <source>
        <dbReference type="ARBA" id="ARBA00001412"/>
    </source>
</evidence>
<keyword evidence="6 11" id="KW-0378">Hydrolase</keyword>
<dbReference type="SMART" id="SM01029">
    <property type="entry name" value="BetaGal_dom2"/>
    <property type="match status" value="1"/>
</dbReference>
<dbReference type="Gene3D" id="2.60.120.260">
    <property type="entry name" value="Galactose-binding domain-like"/>
    <property type="match status" value="2"/>
</dbReference>
<protein>
    <recommendedName>
        <fullName evidence="4">beta-galactosidase</fullName>
        <ecNumber evidence="4">3.2.1.23</ecNumber>
    </recommendedName>
</protein>
<dbReference type="Pfam" id="PF10435">
    <property type="entry name" value="BetaGal_dom2"/>
    <property type="match status" value="1"/>
</dbReference>
<comment type="similarity">
    <text evidence="2 9">Belongs to the glycosyl hydrolase 35 family.</text>
</comment>
<dbReference type="SUPFAM" id="SSF49785">
    <property type="entry name" value="Galactose-binding domain-like"/>
    <property type="match status" value="2"/>
</dbReference>
<dbReference type="GO" id="GO:0005975">
    <property type="term" value="P:carbohydrate metabolic process"/>
    <property type="evidence" value="ECO:0007669"/>
    <property type="project" value="InterPro"/>
</dbReference>
<dbReference type="Gene3D" id="2.60.390.10">
    <property type="entry name" value="Beta-galactosidase, domain 3"/>
    <property type="match status" value="1"/>
</dbReference>
<keyword evidence="12" id="KW-1185">Reference proteome</keyword>
<dbReference type="InterPro" id="IPR037110">
    <property type="entry name" value="Betagal_dom2_sf"/>
</dbReference>
<dbReference type="EC" id="3.2.1.23" evidence="4"/>
<evidence type="ECO:0000256" key="7">
    <source>
        <dbReference type="ARBA" id="ARBA00023180"/>
    </source>
</evidence>
<dbReference type="SUPFAM" id="SSF51011">
    <property type="entry name" value="Glycosyl hydrolase domain"/>
    <property type="match status" value="1"/>
</dbReference>
<accession>A0A7X2LTM0</accession>
<dbReference type="Pfam" id="PF13364">
    <property type="entry name" value="BetaGal_ABD2"/>
    <property type="match status" value="2"/>
</dbReference>
<dbReference type="Pfam" id="PF04616">
    <property type="entry name" value="Glyco_hydro_43"/>
    <property type="match status" value="1"/>
</dbReference>
<dbReference type="PRINTS" id="PR00742">
    <property type="entry name" value="GLHYDRLASE35"/>
</dbReference>
<gene>
    <name evidence="11" type="ORF">GJ700_10390</name>
</gene>
<evidence type="ECO:0000313" key="11">
    <source>
        <dbReference type="EMBL" id="MRV72122.1"/>
    </source>
</evidence>
<dbReference type="Gene3D" id="2.102.20.10">
    <property type="entry name" value="Beta-galactosidase, domain 2"/>
    <property type="match status" value="1"/>
</dbReference>
<dbReference type="InterPro" id="IPR008979">
    <property type="entry name" value="Galactose-bd-like_sf"/>
</dbReference>
<dbReference type="InterPro" id="IPR017853">
    <property type="entry name" value="GH"/>
</dbReference>
<evidence type="ECO:0000313" key="12">
    <source>
        <dbReference type="Proteomes" id="UP000446768"/>
    </source>
</evidence>
<comment type="similarity">
    <text evidence="3">Belongs to the glycosyl hydrolase 43 family.</text>
</comment>
<dbReference type="Pfam" id="PF01301">
    <property type="entry name" value="Glyco_hydro_35"/>
    <property type="match status" value="1"/>
</dbReference>
<organism evidence="11 12">
    <name type="scientific">Pseudoduganella rivuli</name>
    <dbReference type="NCBI Taxonomy" id="2666085"/>
    <lineage>
        <taxon>Bacteria</taxon>
        <taxon>Pseudomonadati</taxon>
        <taxon>Pseudomonadota</taxon>
        <taxon>Betaproteobacteria</taxon>
        <taxon>Burkholderiales</taxon>
        <taxon>Oxalobacteraceae</taxon>
        <taxon>Telluria group</taxon>
        <taxon>Pseudoduganella</taxon>
    </lineage>
</organism>
<dbReference type="Gene3D" id="3.20.20.80">
    <property type="entry name" value="Glycosidases"/>
    <property type="match status" value="1"/>
</dbReference>
<name>A0A7X2LTM0_9BURK</name>
<dbReference type="SUPFAM" id="SSF51445">
    <property type="entry name" value="(Trans)glycosidases"/>
    <property type="match status" value="1"/>
</dbReference>